<dbReference type="Pfam" id="PF00011">
    <property type="entry name" value="HSP20"/>
    <property type="match status" value="1"/>
</dbReference>
<dbReference type="EMBL" id="JAVLET010000001">
    <property type="protein sequence ID" value="KAL0475941.1"/>
    <property type="molecule type" value="Genomic_DNA"/>
</dbReference>
<dbReference type="SUPFAM" id="SSF49764">
    <property type="entry name" value="HSP20-like chaperones"/>
    <property type="match status" value="1"/>
</dbReference>
<feature type="compositionally biased region" description="Basic and acidic residues" evidence="4">
    <location>
        <begin position="161"/>
        <end position="170"/>
    </location>
</feature>
<gene>
    <name evidence="6" type="ORF">QR685DRAFT_64671</name>
</gene>
<evidence type="ECO:0000256" key="4">
    <source>
        <dbReference type="SAM" id="MobiDB-lite"/>
    </source>
</evidence>
<dbReference type="PROSITE" id="PS01031">
    <property type="entry name" value="SHSP"/>
    <property type="match status" value="1"/>
</dbReference>
<dbReference type="CDD" id="cd06464">
    <property type="entry name" value="ACD_sHsps-like"/>
    <property type="match status" value="1"/>
</dbReference>
<evidence type="ECO:0000259" key="5">
    <source>
        <dbReference type="PROSITE" id="PS01031"/>
    </source>
</evidence>
<sequence>MRRIPTAIPLRITKPATTSATRSHHLLPRSITRHEPQLQQTRPTSSTMSLFYPRSALSHPSSSLGNQPTFSSLFRMLDDFEKYAQQVSSGSLIPTNLGSSLLPSLPSTGATGGVLETFNPKFDVTEDESGYNLQGELPGVDPKNVDIEFIDPQTLVISGRVERTHTEGDPNLRLGGPAESKKIEGGGKEQKETKETKEQKEQKEQQQKEQKEGEGKPSGPRYWLSERSYGEFRRVFNFPTPVDQDNVNAKFENGILHVKVPKSEKKGSRKISIQAGQSS</sequence>
<keyword evidence="1" id="KW-0346">Stress response</keyword>
<dbReference type="InterPro" id="IPR002068">
    <property type="entry name" value="A-crystallin/Hsp20_dom"/>
</dbReference>
<dbReference type="Gene3D" id="2.60.40.790">
    <property type="match status" value="1"/>
</dbReference>
<comment type="similarity">
    <text evidence="2 3">Belongs to the small heat shock protein (HSP20) family.</text>
</comment>
<feature type="domain" description="SHSP" evidence="5">
    <location>
        <begin position="113"/>
        <end position="276"/>
    </location>
</feature>
<feature type="compositionally biased region" description="Basic and acidic residues" evidence="4">
    <location>
        <begin position="179"/>
        <end position="215"/>
    </location>
</feature>
<evidence type="ECO:0000256" key="3">
    <source>
        <dbReference type="RuleBase" id="RU003616"/>
    </source>
</evidence>
<accession>A0ABR3DVM9</accession>
<keyword evidence="7" id="KW-1185">Reference proteome</keyword>
<evidence type="ECO:0000256" key="2">
    <source>
        <dbReference type="PROSITE-ProRule" id="PRU00285"/>
    </source>
</evidence>
<protein>
    <submittedName>
        <fullName evidence="6">HSP20-like chaperone</fullName>
    </submittedName>
</protein>
<dbReference type="InterPro" id="IPR031107">
    <property type="entry name" value="Small_HSP"/>
</dbReference>
<proteinExistence type="inferred from homology"/>
<comment type="caution">
    <text evidence="6">The sequence shown here is derived from an EMBL/GenBank/DDBJ whole genome shotgun (WGS) entry which is preliminary data.</text>
</comment>
<dbReference type="Proteomes" id="UP001451303">
    <property type="component" value="Unassembled WGS sequence"/>
</dbReference>
<evidence type="ECO:0000313" key="7">
    <source>
        <dbReference type="Proteomes" id="UP001451303"/>
    </source>
</evidence>
<dbReference type="InterPro" id="IPR008978">
    <property type="entry name" value="HSP20-like_chaperone"/>
</dbReference>
<evidence type="ECO:0000313" key="6">
    <source>
        <dbReference type="EMBL" id="KAL0475941.1"/>
    </source>
</evidence>
<reference evidence="6 7" key="1">
    <citation type="submission" date="2023-09" db="EMBL/GenBank/DDBJ databases">
        <title>Multi-omics analysis of a traditional fermented food reveals byproduct-associated fungal strains for waste-to-food upcycling.</title>
        <authorList>
            <consortium name="Lawrence Berkeley National Laboratory"/>
            <person name="Rekdal V.M."/>
            <person name="Villalobos-Escobedo J.M."/>
            <person name="Rodriguez-Valeron N."/>
            <person name="Garcia M.O."/>
            <person name="Vasquez D.P."/>
            <person name="Damayanti I."/>
            <person name="Sorensen P.M."/>
            <person name="Baidoo E.E."/>
            <person name="De Carvalho A.C."/>
            <person name="Riley R."/>
            <person name="Lipzen A."/>
            <person name="He G."/>
            <person name="Yan M."/>
            <person name="Haridas S."/>
            <person name="Daum C."/>
            <person name="Yoshinaga Y."/>
            <person name="Ng V."/>
            <person name="Grigoriev I.V."/>
            <person name="Munk R."/>
            <person name="Nuraida L."/>
            <person name="Wijaya C.H."/>
            <person name="Morales P.-C."/>
            <person name="Keasling J.D."/>
        </authorList>
    </citation>
    <scope>NUCLEOTIDE SEQUENCE [LARGE SCALE GENOMIC DNA]</scope>
    <source>
        <strain evidence="6 7">FGSC 2613</strain>
    </source>
</reference>
<feature type="region of interest" description="Disordered" evidence="4">
    <location>
        <begin position="13"/>
        <end position="45"/>
    </location>
</feature>
<dbReference type="PANTHER" id="PTHR11527">
    <property type="entry name" value="HEAT-SHOCK PROTEIN 20 FAMILY MEMBER"/>
    <property type="match status" value="1"/>
</dbReference>
<feature type="region of interest" description="Disordered" evidence="4">
    <location>
        <begin position="161"/>
        <end position="224"/>
    </location>
</feature>
<organism evidence="6 7">
    <name type="scientific">Neurospora intermedia</name>
    <dbReference type="NCBI Taxonomy" id="5142"/>
    <lineage>
        <taxon>Eukaryota</taxon>
        <taxon>Fungi</taxon>
        <taxon>Dikarya</taxon>
        <taxon>Ascomycota</taxon>
        <taxon>Pezizomycotina</taxon>
        <taxon>Sordariomycetes</taxon>
        <taxon>Sordariomycetidae</taxon>
        <taxon>Sordariales</taxon>
        <taxon>Sordariaceae</taxon>
        <taxon>Neurospora</taxon>
    </lineage>
</organism>
<name>A0ABR3DVM9_NEUIN</name>
<evidence type="ECO:0000256" key="1">
    <source>
        <dbReference type="ARBA" id="ARBA00023016"/>
    </source>
</evidence>